<feature type="domain" description="Reverse transcriptase Ty1/copia-type" evidence="1">
    <location>
        <begin position="11"/>
        <end position="72"/>
    </location>
</feature>
<dbReference type="InterPro" id="IPR043502">
    <property type="entry name" value="DNA/RNA_pol_sf"/>
</dbReference>
<feature type="non-terminal residue" evidence="2">
    <location>
        <position position="74"/>
    </location>
</feature>
<dbReference type="AlphaFoldDB" id="A0A392STQ9"/>
<evidence type="ECO:0000259" key="1">
    <source>
        <dbReference type="Pfam" id="PF07727"/>
    </source>
</evidence>
<dbReference type="Pfam" id="PF07727">
    <property type="entry name" value="RVT_2"/>
    <property type="match status" value="1"/>
</dbReference>
<dbReference type="Proteomes" id="UP000265520">
    <property type="component" value="Unassembled WGS sequence"/>
</dbReference>
<accession>A0A392STQ9</accession>
<dbReference type="SUPFAM" id="SSF56672">
    <property type="entry name" value="DNA/RNA polymerases"/>
    <property type="match status" value="1"/>
</dbReference>
<proteinExistence type="predicted"/>
<organism evidence="2 3">
    <name type="scientific">Trifolium medium</name>
    <dbReference type="NCBI Taxonomy" id="97028"/>
    <lineage>
        <taxon>Eukaryota</taxon>
        <taxon>Viridiplantae</taxon>
        <taxon>Streptophyta</taxon>
        <taxon>Embryophyta</taxon>
        <taxon>Tracheophyta</taxon>
        <taxon>Spermatophyta</taxon>
        <taxon>Magnoliopsida</taxon>
        <taxon>eudicotyledons</taxon>
        <taxon>Gunneridae</taxon>
        <taxon>Pentapetalae</taxon>
        <taxon>rosids</taxon>
        <taxon>fabids</taxon>
        <taxon>Fabales</taxon>
        <taxon>Fabaceae</taxon>
        <taxon>Papilionoideae</taxon>
        <taxon>50 kb inversion clade</taxon>
        <taxon>NPAAA clade</taxon>
        <taxon>Hologalegina</taxon>
        <taxon>IRL clade</taxon>
        <taxon>Trifolieae</taxon>
        <taxon>Trifolium</taxon>
    </lineage>
</organism>
<comment type="caution">
    <text evidence="2">The sequence shown here is derived from an EMBL/GenBank/DDBJ whole genome shotgun (WGS) entry which is preliminary data.</text>
</comment>
<name>A0A392STQ9_9FABA</name>
<dbReference type="EMBL" id="LXQA010441313">
    <property type="protein sequence ID" value="MCI52049.1"/>
    <property type="molecule type" value="Genomic_DNA"/>
</dbReference>
<protein>
    <submittedName>
        <fullName evidence="2">Retrovirus-related pol polyprotein from transposon TNT 1-94</fullName>
    </submittedName>
</protein>
<evidence type="ECO:0000313" key="3">
    <source>
        <dbReference type="Proteomes" id="UP000265520"/>
    </source>
</evidence>
<dbReference type="InterPro" id="IPR013103">
    <property type="entry name" value="RVT_2"/>
</dbReference>
<evidence type="ECO:0000313" key="2">
    <source>
        <dbReference type="EMBL" id="MCI52049.1"/>
    </source>
</evidence>
<sequence>MNVELQALAQNQTWTVVDLPPGKVPIGCKWVYKIKYHANGSIERYKARLVAKGYTQVEGIDYFDTFSPVAKITT</sequence>
<reference evidence="2 3" key="1">
    <citation type="journal article" date="2018" name="Front. Plant Sci.">
        <title>Red Clover (Trifolium pratense) and Zigzag Clover (T. medium) - A Picture of Genomic Similarities and Differences.</title>
        <authorList>
            <person name="Dluhosova J."/>
            <person name="Istvanek J."/>
            <person name="Nedelnik J."/>
            <person name="Repkova J."/>
        </authorList>
    </citation>
    <scope>NUCLEOTIDE SEQUENCE [LARGE SCALE GENOMIC DNA]</scope>
    <source>
        <strain evidence="3">cv. 10/8</strain>
        <tissue evidence="2">Leaf</tissue>
    </source>
</reference>
<keyword evidence="3" id="KW-1185">Reference proteome</keyword>